<reference evidence="1" key="1">
    <citation type="submission" date="2019-08" db="EMBL/GenBank/DDBJ databases">
        <authorList>
            <person name="Kucharzyk K."/>
            <person name="Murdoch R.W."/>
            <person name="Higgins S."/>
            <person name="Loffler F."/>
        </authorList>
    </citation>
    <scope>NUCLEOTIDE SEQUENCE</scope>
</reference>
<dbReference type="AlphaFoldDB" id="A0A644VG84"/>
<evidence type="ECO:0000313" key="1">
    <source>
        <dbReference type="EMBL" id="MPL90237.1"/>
    </source>
</evidence>
<comment type="caution">
    <text evidence="1">The sequence shown here is derived from an EMBL/GenBank/DDBJ whole genome shotgun (WGS) entry which is preliminary data.</text>
</comment>
<name>A0A644VG84_9ZZZZ</name>
<accession>A0A644VG84</accession>
<sequence>MEEMNNNYEMTEQNKDLFFKIADKIEQGIAEDSELGYYIECECVFEKGALSEYIASCIRQGYTIGIEPSWTLFIR</sequence>
<protein>
    <submittedName>
        <fullName evidence="1">Uncharacterized protein</fullName>
    </submittedName>
</protein>
<gene>
    <name evidence="1" type="ORF">SDC9_36284</name>
</gene>
<organism evidence="1">
    <name type="scientific">bioreactor metagenome</name>
    <dbReference type="NCBI Taxonomy" id="1076179"/>
    <lineage>
        <taxon>unclassified sequences</taxon>
        <taxon>metagenomes</taxon>
        <taxon>ecological metagenomes</taxon>
    </lineage>
</organism>
<proteinExistence type="predicted"/>
<dbReference type="EMBL" id="VSSQ01000298">
    <property type="protein sequence ID" value="MPL90237.1"/>
    <property type="molecule type" value="Genomic_DNA"/>
</dbReference>